<reference evidence="1 2" key="1">
    <citation type="submission" date="2018-06" db="EMBL/GenBank/DDBJ databases">
        <title>Spirosoma sp. HMF3257 Genome sequencing and assembly.</title>
        <authorList>
            <person name="Kang H."/>
            <person name="Cha I."/>
            <person name="Kim H."/>
            <person name="Kang J."/>
            <person name="Joh K."/>
        </authorList>
    </citation>
    <scope>NUCLEOTIDE SEQUENCE [LARGE SCALE GENOMIC DNA]</scope>
    <source>
        <strain evidence="1 2">HMF3257</strain>
    </source>
</reference>
<dbReference type="EMBL" id="QLII01000001">
    <property type="protein sequence ID" value="RAI74886.1"/>
    <property type="molecule type" value="Genomic_DNA"/>
</dbReference>
<proteinExistence type="predicted"/>
<dbReference type="Proteomes" id="UP000249016">
    <property type="component" value="Unassembled WGS sequence"/>
</dbReference>
<evidence type="ECO:0000313" key="2">
    <source>
        <dbReference type="Proteomes" id="UP000249016"/>
    </source>
</evidence>
<evidence type="ECO:0000313" key="1">
    <source>
        <dbReference type="EMBL" id="RAI74886.1"/>
    </source>
</evidence>
<dbReference type="OrthoDB" id="9810084at2"/>
<dbReference type="PANTHER" id="PTHR39337:SF1">
    <property type="entry name" value="BLR5642 PROTEIN"/>
    <property type="match status" value="1"/>
</dbReference>
<dbReference type="AlphaFoldDB" id="A0A327NLE0"/>
<dbReference type="Pfam" id="PF04343">
    <property type="entry name" value="DUF488"/>
    <property type="match status" value="1"/>
</dbReference>
<gene>
    <name evidence="1" type="ORF">HMF3257_12765</name>
</gene>
<dbReference type="PANTHER" id="PTHR39337">
    <property type="entry name" value="BLR5642 PROTEIN"/>
    <property type="match status" value="1"/>
</dbReference>
<comment type="caution">
    <text evidence="1">The sequence shown here is derived from an EMBL/GenBank/DDBJ whole genome shotgun (WGS) entry which is preliminary data.</text>
</comment>
<name>A0A327NLE0_9BACT</name>
<accession>A0A327NLE0</accession>
<sequence length="159" mass="18613">MNIYTIGVYGFTPDQFFEKLIENKIDLFIDIRRRRAVRGSTFSFVNSKKLQQKLETLGIEYIHVLDLAPTNEIRDLQKETDRNEGIHKRERLGLGDVFIKEYKERVLKKYDLKDLVSQLAKSHSKKPVLFCVEREPKACHRSLVANELKNQFSATIIDL</sequence>
<dbReference type="InterPro" id="IPR007438">
    <property type="entry name" value="DUF488"/>
</dbReference>
<keyword evidence="2" id="KW-1185">Reference proteome</keyword>
<protein>
    <submittedName>
        <fullName evidence="1">DUF488 domain-containing protein</fullName>
    </submittedName>
</protein>
<organism evidence="1 2">
    <name type="scientific">Spirosoma telluris</name>
    <dbReference type="NCBI Taxonomy" id="2183553"/>
    <lineage>
        <taxon>Bacteria</taxon>
        <taxon>Pseudomonadati</taxon>
        <taxon>Bacteroidota</taxon>
        <taxon>Cytophagia</taxon>
        <taxon>Cytophagales</taxon>
        <taxon>Cytophagaceae</taxon>
        <taxon>Spirosoma</taxon>
    </lineage>
</organism>
<dbReference type="RefSeq" id="WP_111342592.1">
    <property type="nucleotide sequence ID" value="NZ_QLII01000001.1"/>
</dbReference>